<name>A0ABD2AQM9_VESMC</name>
<dbReference type="AlphaFoldDB" id="A0ABD2AQM9"/>
<dbReference type="Proteomes" id="UP001607303">
    <property type="component" value="Unassembled WGS sequence"/>
</dbReference>
<keyword evidence="2" id="KW-1185">Reference proteome</keyword>
<gene>
    <name evidence="1" type="ORF">V1477_019512</name>
</gene>
<reference evidence="1 2" key="1">
    <citation type="journal article" date="2024" name="Ann. Entomol. Soc. Am.">
        <title>Genomic analyses of the southern and eastern yellowjacket wasps (Hymenoptera: Vespidae) reveal evolutionary signatures of social life.</title>
        <authorList>
            <person name="Catto M.A."/>
            <person name="Caine P.B."/>
            <person name="Orr S.E."/>
            <person name="Hunt B.G."/>
            <person name="Goodisman M.A.D."/>
        </authorList>
    </citation>
    <scope>NUCLEOTIDE SEQUENCE [LARGE SCALE GENOMIC DNA]</scope>
    <source>
        <strain evidence="1">232</strain>
        <tissue evidence="1">Head and thorax</tissue>
    </source>
</reference>
<comment type="caution">
    <text evidence="1">The sequence shown here is derived from an EMBL/GenBank/DDBJ whole genome shotgun (WGS) entry which is preliminary data.</text>
</comment>
<dbReference type="EMBL" id="JAYRBN010000115">
    <property type="protein sequence ID" value="KAL2722921.1"/>
    <property type="molecule type" value="Genomic_DNA"/>
</dbReference>
<organism evidence="1 2">
    <name type="scientific">Vespula maculifrons</name>
    <name type="common">Eastern yellow jacket</name>
    <name type="synonym">Wasp</name>
    <dbReference type="NCBI Taxonomy" id="7453"/>
    <lineage>
        <taxon>Eukaryota</taxon>
        <taxon>Metazoa</taxon>
        <taxon>Ecdysozoa</taxon>
        <taxon>Arthropoda</taxon>
        <taxon>Hexapoda</taxon>
        <taxon>Insecta</taxon>
        <taxon>Pterygota</taxon>
        <taxon>Neoptera</taxon>
        <taxon>Endopterygota</taxon>
        <taxon>Hymenoptera</taxon>
        <taxon>Apocrita</taxon>
        <taxon>Aculeata</taxon>
        <taxon>Vespoidea</taxon>
        <taxon>Vespidae</taxon>
        <taxon>Vespinae</taxon>
        <taxon>Vespula</taxon>
    </lineage>
</organism>
<sequence>MLIVNKDSKNYRSLNEFEKLINPVGTIWQNRKELPKFVKQKEDNMALFSTKLYKSANCSLTIYKTKQENITDQISRKYNVKSKSYRHHLQIFFNILD</sequence>
<proteinExistence type="predicted"/>
<evidence type="ECO:0000313" key="1">
    <source>
        <dbReference type="EMBL" id="KAL2722921.1"/>
    </source>
</evidence>
<protein>
    <submittedName>
        <fullName evidence="1">PiggyBac transposable element-derived protein 4-like</fullName>
    </submittedName>
</protein>
<accession>A0ABD2AQM9</accession>
<evidence type="ECO:0000313" key="2">
    <source>
        <dbReference type="Proteomes" id="UP001607303"/>
    </source>
</evidence>